<feature type="transmembrane region" description="Helical" evidence="9">
    <location>
        <begin position="181"/>
        <end position="202"/>
    </location>
</feature>
<feature type="transmembrane region" description="Helical" evidence="9">
    <location>
        <begin position="7"/>
        <end position="31"/>
    </location>
</feature>
<evidence type="ECO:0000256" key="8">
    <source>
        <dbReference type="SAM" id="MobiDB-lite"/>
    </source>
</evidence>
<dbReference type="InterPro" id="IPR050363">
    <property type="entry name" value="MIP/Aquaporin"/>
</dbReference>
<sequence length="291" mass="30122">MDASRHFVGELIGTFLLVFFGCGSVAVSVLFSAHVGLFQVAMVWGLGVAMAIYATRHLSCAHLNPAVSIAMVIGHRMSPSRLPAYLGGQFLGAFLAAAALYGLFSDSIAQYEALHQIMRGAANSVQTGMMFGEYYPNPGSGAAAVVTPLTAFLAEAIGTFVLVFLVFSLTEGCNVGRPDEATVPVFIGLTVTILISVIAPLTQAGLNPARDLAPRVFAMLAGWGSAALPDWGWGALTVYVIGPICGGALAAVAFIRVVEPLMADKKRGPGASSCLTSATHASPEKCGPSSV</sequence>
<comment type="caution">
    <text evidence="10">The sequence shown here is derived from an EMBL/GenBank/DDBJ whole genome shotgun (WGS) entry which is preliminary data.</text>
</comment>
<evidence type="ECO:0000313" key="11">
    <source>
        <dbReference type="Proteomes" id="UP000292781"/>
    </source>
</evidence>
<dbReference type="Proteomes" id="UP000292781">
    <property type="component" value="Unassembled WGS sequence"/>
</dbReference>
<protein>
    <submittedName>
        <fullName evidence="10">Aquaporin family protein</fullName>
    </submittedName>
</protein>
<dbReference type="InterPro" id="IPR023271">
    <property type="entry name" value="Aquaporin-like"/>
</dbReference>
<evidence type="ECO:0000256" key="7">
    <source>
        <dbReference type="RuleBase" id="RU000477"/>
    </source>
</evidence>
<evidence type="ECO:0000256" key="9">
    <source>
        <dbReference type="SAM" id="Phobius"/>
    </source>
</evidence>
<dbReference type="InterPro" id="IPR022357">
    <property type="entry name" value="MIP_CS"/>
</dbReference>
<dbReference type="GO" id="GO:0005886">
    <property type="term" value="C:plasma membrane"/>
    <property type="evidence" value="ECO:0007669"/>
    <property type="project" value="TreeGrafter"/>
</dbReference>
<evidence type="ECO:0000256" key="5">
    <source>
        <dbReference type="ARBA" id="ARBA00022989"/>
    </source>
</evidence>
<dbReference type="GO" id="GO:0015250">
    <property type="term" value="F:water channel activity"/>
    <property type="evidence" value="ECO:0007669"/>
    <property type="project" value="TreeGrafter"/>
</dbReference>
<evidence type="ECO:0000256" key="6">
    <source>
        <dbReference type="ARBA" id="ARBA00023136"/>
    </source>
</evidence>
<evidence type="ECO:0000256" key="2">
    <source>
        <dbReference type="ARBA" id="ARBA00006175"/>
    </source>
</evidence>
<proteinExistence type="inferred from homology"/>
<evidence type="ECO:0000256" key="4">
    <source>
        <dbReference type="ARBA" id="ARBA00022692"/>
    </source>
</evidence>
<dbReference type="RefSeq" id="WP_131311972.1">
    <property type="nucleotide sequence ID" value="NZ_SJFN01000071.1"/>
</dbReference>
<feature type="transmembrane region" description="Helical" evidence="9">
    <location>
        <begin position="233"/>
        <end position="258"/>
    </location>
</feature>
<dbReference type="PANTHER" id="PTHR43829:SF9">
    <property type="entry name" value="AQUAPORIN-9"/>
    <property type="match status" value="1"/>
</dbReference>
<keyword evidence="6 9" id="KW-0472">Membrane</keyword>
<gene>
    <name evidence="10" type="ORF">EYW49_22585</name>
</gene>
<dbReference type="PRINTS" id="PR00783">
    <property type="entry name" value="MINTRINSICP"/>
</dbReference>
<organism evidence="10 11">
    <name type="scientific">Siculibacillus lacustris</name>
    <dbReference type="NCBI Taxonomy" id="1549641"/>
    <lineage>
        <taxon>Bacteria</taxon>
        <taxon>Pseudomonadati</taxon>
        <taxon>Pseudomonadota</taxon>
        <taxon>Alphaproteobacteria</taxon>
        <taxon>Hyphomicrobiales</taxon>
        <taxon>Ancalomicrobiaceae</taxon>
        <taxon>Siculibacillus</taxon>
    </lineage>
</organism>
<dbReference type="InterPro" id="IPR000425">
    <property type="entry name" value="MIP"/>
</dbReference>
<dbReference type="PANTHER" id="PTHR43829">
    <property type="entry name" value="AQUAPORIN OR AQUAGLYCEROPORIN RELATED"/>
    <property type="match status" value="1"/>
</dbReference>
<dbReference type="GO" id="GO:0015254">
    <property type="term" value="F:glycerol channel activity"/>
    <property type="evidence" value="ECO:0007669"/>
    <property type="project" value="TreeGrafter"/>
</dbReference>
<feature type="region of interest" description="Disordered" evidence="8">
    <location>
        <begin position="267"/>
        <end position="291"/>
    </location>
</feature>
<evidence type="ECO:0000256" key="1">
    <source>
        <dbReference type="ARBA" id="ARBA00004141"/>
    </source>
</evidence>
<dbReference type="Pfam" id="PF00230">
    <property type="entry name" value="MIP"/>
    <property type="match status" value="1"/>
</dbReference>
<evidence type="ECO:0000256" key="3">
    <source>
        <dbReference type="ARBA" id="ARBA00022448"/>
    </source>
</evidence>
<keyword evidence="3 7" id="KW-0813">Transport</keyword>
<feature type="transmembrane region" description="Helical" evidence="9">
    <location>
        <begin position="37"/>
        <end position="55"/>
    </location>
</feature>
<dbReference type="PROSITE" id="PS00221">
    <property type="entry name" value="MIP"/>
    <property type="match status" value="1"/>
</dbReference>
<name>A0A4Q9VCB8_9HYPH</name>
<dbReference type="SUPFAM" id="SSF81338">
    <property type="entry name" value="Aquaporin-like"/>
    <property type="match status" value="1"/>
</dbReference>
<dbReference type="OrthoDB" id="9807293at2"/>
<dbReference type="EMBL" id="SJFN01000071">
    <property type="protein sequence ID" value="TBW32127.1"/>
    <property type="molecule type" value="Genomic_DNA"/>
</dbReference>
<accession>A0A4Q9VCB8</accession>
<keyword evidence="4 7" id="KW-0812">Transmembrane</keyword>
<dbReference type="PROSITE" id="PS51257">
    <property type="entry name" value="PROKAR_LIPOPROTEIN"/>
    <property type="match status" value="1"/>
</dbReference>
<keyword evidence="5 9" id="KW-1133">Transmembrane helix</keyword>
<evidence type="ECO:0000313" key="10">
    <source>
        <dbReference type="EMBL" id="TBW32127.1"/>
    </source>
</evidence>
<comment type="similarity">
    <text evidence="2 7">Belongs to the MIP/aquaporin (TC 1.A.8) family.</text>
</comment>
<dbReference type="Gene3D" id="1.20.1080.10">
    <property type="entry name" value="Glycerol uptake facilitator protein"/>
    <property type="match status" value="1"/>
</dbReference>
<keyword evidence="11" id="KW-1185">Reference proteome</keyword>
<feature type="transmembrane region" description="Helical" evidence="9">
    <location>
        <begin position="142"/>
        <end position="169"/>
    </location>
</feature>
<reference evidence="10 11" key="1">
    <citation type="submission" date="2019-02" db="EMBL/GenBank/DDBJ databases">
        <title>Siculibacillus lacustris gen. nov., sp. nov., a new rosette-forming bacterium isolated from a freshwater crater lake (Lake St. Ana, Romania).</title>
        <authorList>
            <person name="Felfoldi T."/>
            <person name="Marton Z."/>
            <person name="Szabo A."/>
            <person name="Mentes A."/>
            <person name="Boka K."/>
            <person name="Marialigeti K."/>
            <person name="Mathe I."/>
            <person name="Koncz M."/>
            <person name="Schumann P."/>
            <person name="Toth E."/>
        </authorList>
    </citation>
    <scope>NUCLEOTIDE SEQUENCE [LARGE SCALE GENOMIC DNA]</scope>
    <source>
        <strain evidence="10 11">SA-279</strain>
    </source>
</reference>
<comment type="subcellular location">
    <subcellularLocation>
        <location evidence="1">Membrane</location>
        <topology evidence="1">Multi-pass membrane protein</topology>
    </subcellularLocation>
</comment>
<feature type="transmembrane region" description="Helical" evidence="9">
    <location>
        <begin position="84"/>
        <end position="104"/>
    </location>
</feature>
<dbReference type="AlphaFoldDB" id="A0A4Q9VCB8"/>